<dbReference type="CDD" id="cd03801">
    <property type="entry name" value="GT4_PimA-like"/>
    <property type="match status" value="1"/>
</dbReference>
<evidence type="ECO:0008006" key="4">
    <source>
        <dbReference type="Google" id="ProtNLM"/>
    </source>
</evidence>
<proteinExistence type="predicted"/>
<dbReference type="AlphaFoldDB" id="A0A830EA87"/>
<feature type="compositionally biased region" description="Low complexity" evidence="1">
    <location>
        <begin position="12"/>
        <end position="28"/>
    </location>
</feature>
<comment type="caution">
    <text evidence="2">The sequence shown here is derived from an EMBL/GenBank/DDBJ whole genome shotgun (WGS) entry which is preliminary data.</text>
</comment>
<dbReference type="SUPFAM" id="SSF53756">
    <property type="entry name" value="UDP-Glycosyltransferase/glycogen phosphorylase"/>
    <property type="match status" value="1"/>
</dbReference>
<evidence type="ECO:0000313" key="3">
    <source>
        <dbReference type="Proteomes" id="UP000646833"/>
    </source>
</evidence>
<protein>
    <recommendedName>
        <fullName evidence="4">Glycosyl transferase group 1</fullName>
    </recommendedName>
</protein>
<sequence length="373" mass="40996">MTDFRPVPFGDAHGASHAAPHTHPAHANPSEKRVALCPHLSLEHYRGGEKWTATLANRLAADGVNVAVHALPYAPGNTRRVAVRDVLDAAVPYREAWRHDLSAYDTAYVFYAPLSELFFTGASRAIAGIHSWVYVSPRLFESHYGLVPTVVKALYRTIGATDLRRYAAVHTVTPAFRSPHANTVYIPNFVDTDRFSPGRAPLDDEFTVLVTAARIREKGWDTVRAVARRLPANVRLLATGTGSDPYVTDLGFLTEGELADAYARAHVVLHAARVDTDSMVINEACASGTPVVTTSLPTHDVENEAVLHRDTPDEMLGAIAMLYDEWERGDGYDERCRVARREGETHGFDVVYPQLKRLLLGESVPASRPEVVG</sequence>
<evidence type="ECO:0000256" key="1">
    <source>
        <dbReference type="SAM" id="MobiDB-lite"/>
    </source>
</evidence>
<evidence type="ECO:0000313" key="2">
    <source>
        <dbReference type="EMBL" id="GGC63697.1"/>
    </source>
</evidence>
<dbReference type="Gene3D" id="3.40.50.2000">
    <property type="entry name" value="Glycogen Phosphorylase B"/>
    <property type="match status" value="2"/>
</dbReference>
<dbReference type="EMBL" id="BMCI01000005">
    <property type="protein sequence ID" value="GGC63697.1"/>
    <property type="molecule type" value="Genomic_DNA"/>
</dbReference>
<dbReference type="PANTHER" id="PTHR45947:SF3">
    <property type="entry name" value="SULFOQUINOVOSYL TRANSFERASE SQD2"/>
    <property type="match status" value="1"/>
</dbReference>
<dbReference type="GO" id="GO:0016757">
    <property type="term" value="F:glycosyltransferase activity"/>
    <property type="evidence" value="ECO:0007669"/>
    <property type="project" value="TreeGrafter"/>
</dbReference>
<reference evidence="2" key="2">
    <citation type="submission" date="2020-09" db="EMBL/GenBank/DDBJ databases">
        <authorList>
            <person name="Sun Q."/>
            <person name="Sedlacek I."/>
        </authorList>
    </citation>
    <scope>NUCLEOTIDE SEQUENCE</scope>
    <source>
        <strain evidence="2">CCM 7217</strain>
    </source>
</reference>
<dbReference type="Proteomes" id="UP000646833">
    <property type="component" value="Unassembled WGS sequence"/>
</dbReference>
<feature type="region of interest" description="Disordered" evidence="1">
    <location>
        <begin position="11"/>
        <end position="30"/>
    </location>
</feature>
<gene>
    <name evidence="2" type="ORF">GCM10007209_27240</name>
</gene>
<accession>A0A830EA87</accession>
<organism evidence="2 3">
    <name type="scientific">Haloferax sulfurifontis</name>
    <dbReference type="NCBI Taxonomy" id="255616"/>
    <lineage>
        <taxon>Archaea</taxon>
        <taxon>Methanobacteriati</taxon>
        <taxon>Methanobacteriota</taxon>
        <taxon>Stenosarchaea group</taxon>
        <taxon>Halobacteria</taxon>
        <taxon>Halobacteriales</taxon>
        <taxon>Haloferacaceae</taxon>
        <taxon>Haloferax</taxon>
    </lineage>
</organism>
<dbReference type="RefSeq" id="WP_188424133.1">
    <property type="nucleotide sequence ID" value="NZ_BMCI01000005.1"/>
</dbReference>
<dbReference type="InterPro" id="IPR050194">
    <property type="entry name" value="Glycosyltransferase_grp1"/>
</dbReference>
<reference evidence="2" key="1">
    <citation type="journal article" date="2014" name="Int. J. Syst. Evol. Microbiol.">
        <title>Complete genome sequence of Corynebacterium casei LMG S-19264T (=DSM 44701T), isolated from a smear-ripened cheese.</title>
        <authorList>
            <consortium name="US DOE Joint Genome Institute (JGI-PGF)"/>
            <person name="Walter F."/>
            <person name="Albersmeier A."/>
            <person name="Kalinowski J."/>
            <person name="Ruckert C."/>
        </authorList>
    </citation>
    <scope>NUCLEOTIDE SEQUENCE</scope>
    <source>
        <strain evidence="2">CCM 7217</strain>
    </source>
</reference>
<name>A0A830EA87_9EURY</name>
<dbReference type="Pfam" id="PF13692">
    <property type="entry name" value="Glyco_trans_1_4"/>
    <property type="match status" value="1"/>
</dbReference>
<dbReference type="PANTHER" id="PTHR45947">
    <property type="entry name" value="SULFOQUINOVOSYL TRANSFERASE SQD2"/>
    <property type="match status" value="1"/>
</dbReference>